<name>A0A3P6SRW4_DIBLA</name>
<sequence length="658" mass="74395">VKSPSSWGPSPAGCFTEPAGPRDYDWFESVETEYILSLQNLIAVRDDLVALMSPVVRSTKSAASRIDTSTFESIFQTFLGKAYAVPYGLSQKCITDIARQDWSLREDEGNKTEPREIDVLRQSVRTFEKQAEDYESTLKSAARRKSKARAKRFTAYISRSSEWMPPAQTIRTTQDTFSSPPPVPPGSRCFFPIESLKWEPNSIYLQFRYPEMVHPVPSLKITRRNFRRRPLSLQRVQSTASSFEFFDSFEYTGSDNGRSREVSIEGALEKPDVGVYLSRMREKWPVLVHLPPLEHIITEDEETKKNVTPTPKRKANKSLEKNAVRPLTPRRISFDEMYFDKIMNKVGRGSTVAIILPLLPSFLESFRSADWLKATECFSAVDWPNCPAGQTADAFVTCYVNAALIRRLLALDGDLPARELMGATDMDTFALLLYCLAVVNVLQHSDKDLYAVLHQSLEDASIPDTEGFLSDELRDMFDVRRILGPHIVDQTVQGDGETLSTAETQSLISFLREWLFYWIVEAKLRLKSASSQQQDDAKPLITSRARARRIMDNNRGRKYPRGAIQEEKPLTAIDAIRAFYSWKGDNLWLVVMQPPDAASEKTVSSHEVLAKPKEVLCRTRNRINTRFCQSLAFLLPGHAESSATSDALPTSSGRTNAL</sequence>
<dbReference type="EMBL" id="UYRU01042099">
    <property type="protein sequence ID" value="VDK72753.1"/>
    <property type="molecule type" value="Genomic_DNA"/>
</dbReference>
<dbReference type="Proteomes" id="UP000281553">
    <property type="component" value="Unassembled WGS sequence"/>
</dbReference>
<accession>A0A3P6SRW4</accession>
<evidence type="ECO:0000313" key="2">
    <source>
        <dbReference type="EMBL" id="VDK72753.1"/>
    </source>
</evidence>
<organism evidence="2 3">
    <name type="scientific">Dibothriocephalus latus</name>
    <name type="common">Fish tapeworm</name>
    <name type="synonym">Diphyllobothrium latum</name>
    <dbReference type="NCBI Taxonomy" id="60516"/>
    <lineage>
        <taxon>Eukaryota</taxon>
        <taxon>Metazoa</taxon>
        <taxon>Spiralia</taxon>
        <taxon>Lophotrochozoa</taxon>
        <taxon>Platyhelminthes</taxon>
        <taxon>Cestoda</taxon>
        <taxon>Eucestoda</taxon>
        <taxon>Diphyllobothriidea</taxon>
        <taxon>Diphyllobothriidae</taxon>
        <taxon>Dibothriocephalus</taxon>
    </lineage>
</organism>
<evidence type="ECO:0000313" key="3">
    <source>
        <dbReference type="Proteomes" id="UP000281553"/>
    </source>
</evidence>
<reference evidence="2 3" key="1">
    <citation type="submission" date="2018-11" db="EMBL/GenBank/DDBJ databases">
        <authorList>
            <consortium name="Pathogen Informatics"/>
        </authorList>
    </citation>
    <scope>NUCLEOTIDE SEQUENCE [LARGE SCALE GENOMIC DNA]</scope>
</reference>
<keyword evidence="1" id="KW-0175">Coiled coil</keyword>
<gene>
    <name evidence="2" type="ORF">DILT_LOCUS2436</name>
</gene>
<protein>
    <submittedName>
        <fullName evidence="2">Uncharacterized protein</fullName>
    </submittedName>
</protein>
<keyword evidence="3" id="KW-1185">Reference proteome</keyword>
<evidence type="ECO:0000256" key="1">
    <source>
        <dbReference type="SAM" id="Coils"/>
    </source>
</evidence>
<feature type="non-terminal residue" evidence="2">
    <location>
        <position position="1"/>
    </location>
</feature>
<proteinExistence type="predicted"/>
<dbReference type="AlphaFoldDB" id="A0A3P6SRW4"/>
<dbReference type="OrthoDB" id="10435538at2759"/>
<feature type="coiled-coil region" evidence="1">
    <location>
        <begin position="117"/>
        <end position="151"/>
    </location>
</feature>